<dbReference type="RefSeq" id="WP_114677300.1">
    <property type="nucleotide sequence ID" value="NZ_CP031188.1"/>
</dbReference>
<dbReference type="Proteomes" id="UP000253951">
    <property type="component" value="Chromosome"/>
</dbReference>
<dbReference type="GO" id="GO:0030313">
    <property type="term" value="C:cell envelope"/>
    <property type="evidence" value="ECO:0007669"/>
    <property type="project" value="UniProtKB-SubCell"/>
</dbReference>
<proteinExistence type="predicted"/>
<dbReference type="InterPro" id="IPR013766">
    <property type="entry name" value="Thioredoxin_domain"/>
</dbReference>
<dbReference type="InterPro" id="IPR050553">
    <property type="entry name" value="Thioredoxin_ResA/DsbE_sf"/>
</dbReference>
<keyword evidence="3" id="KW-1015">Disulfide bond</keyword>
<dbReference type="CDD" id="cd02966">
    <property type="entry name" value="TlpA_like_family"/>
    <property type="match status" value="1"/>
</dbReference>
<dbReference type="GO" id="GO:0016491">
    <property type="term" value="F:oxidoreductase activity"/>
    <property type="evidence" value="ECO:0007669"/>
    <property type="project" value="InterPro"/>
</dbReference>
<protein>
    <submittedName>
        <fullName evidence="7">TlpA family protein disulfide reductase</fullName>
    </submittedName>
</protein>
<organism evidence="7 8">
    <name type="scientific">Flavobacterium arcticum</name>
    <dbReference type="NCBI Taxonomy" id="1784713"/>
    <lineage>
        <taxon>Bacteria</taxon>
        <taxon>Pseudomonadati</taxon>
        <taxon>Bacteroidota</taxon>
        <taxon>Flavobacteriia</taxon>
        <taxon>Flavobacteriales</taxon>
        <taxon>Flavobacteriaceae</taxon>
        <taxon>Flavobacterium</taxon>
    </lineage>
</organism>
<gene>
    <name evidence="7" type="ORF">DVK85_04555</name>
</gene>
<evidence type="ECO:0000256" key="4">
    <source>
        <dbReference type="ARBA" id="ARBA00023284"/>
    </source>
</evidence>
<keyword evidence="8" id="KW-1185">Reference proteome</keyword>
<evidence type="ECO:0000256" key="2">
    <source>
        <dbReference type="ARBA" id="ARBA00022748"/>
    </source>
</evidence>
<dbReference type="InterPro" id="IPR013740">
    <property type="entry name" value="Redoxin"/>
</dbReference>
<keyword evidence="4" id="KW-0676">Redox-active center</keyword>
<dbReference type="PROSITE" id="PS51352">
    <property type="entry name" value="THIOREDOXIN_2"/>
    <property type="match status" value="1"/>
</dbReference>
<accession>A0A345HAC9</accession>
<dbReference type="PANTHER" id="PTHR42852">
    <property type="entry name" value="THIOL:DISULFIDE INTERCHANGE PROTEIN DSBE"/>
    <property type="match status" value="1"/>
</dbReference>
<dbReference type="EMBL" id="CP031188">
    <property type="protein sequence ID" value="AXG73539.1"/>
    <property type="molecule type" value="Genomic_DNA"/>
</dbReference>
<dbReference type="AlphaFoldDB" id="A0A345HAC9"/>
<dbReference type="InterPro" id="IPR036249">
    <property type="entry name" value="Thioredoxin-like_sf"/>
</dbReference>
<dbReference type="OrthoDB" id="743079at2"/>
<evidence type="ECO:0000256" key="1">
    <source>
        <dbReference type="ARBA" id="ARBA00004196"/>
    </source>
</evidence>
<name>A0A345HAC9_9FLAO</name>
<evidence type="ECO:0000256" key="5">
    <source>
        <dbReference type="SAM" id="SignalP"/>
    </source>
</evidence>
<evidence type="ECO:0000313" key="7">
    <source>
        <dbReference type="EMBL" id="AXG73539.1"/>
    </source>
</evidence>
<reference evidence="7 8" key="1">
    <citation type="submission" date="2018-07" db="EMBL/GenBank/DDBJ databases">
        <title>Complete genome sequence of Flavobacterium arcticum type strain SM1502T.</title>
        <authorList>
            <person name="Li Y."/>
            <person name="Li D.-D."/>
        </authorList>
    </citation>
    <scope>NUCLEOTIDE SEQUENCE [LARGE SCALE GENOMIC DNA]</scope>
    <source>
        <strain evidence="7 8">SM1502</strain>
    </source>
</reference>
<evidence type="ECO:0000256" key="3">
    <source>
        <dbReference type="ARBA" id="ARBA00023157"/>
    </source>
</evidence>
<dbReference type="Pfam" id="PF08534">
    <property type="entry name" value="Redoxin"/>
    <property type="match status" value="1"/>
</dbReference>
<feature type="chain" id="PRO_5017005574" evidence="5">
    <location>
        <begin position="18"/>
        <end position="329"/>
    </location>
</feature>
<evidence type="ECO:0000259" key="6">
    <source>
        <dbReference type="PROSITE" id="PS51352"/>
    </source>
</evidence>
<dbReference type="SUPFAM" id="SSF52833">
    <property type="entry name" value="Thioredoxin-like"/>
    <property type="match status" value="1"/>
</dbReference>
<dbReference type="GO" id="GO:0017004">
    <property type="term" value="P:cytochrome complex assembly"/>
    <property type="evidence" value="ECO:0007669"/>
    <property type="project" value="UniProtKB-KW"/>
</dbReference>
<dbReference type="Gene3D" id="3.40.30.10">
    <property type="entry name" value="Glutaredoxin"/>
    <property type="match status" value="1"/>
</dbReference>
<feature type="domain" description="Thioredoxin" evidence="6">
    <location>
        <begin position="186"/>
        <end position="329"/>
    </location>
</feature>
<keyword evidence="5" id="KW-0732">Signal</keyword>
<evidence type="ECO:0000313" key="8">
    <source>
        <dbReference type="Proteomes" id="UP000253951"/>
    </source>
</evidence>
<dbReference type="PANTHER" id="PTHR42852:SF6">
    <property type="entry name" value="THIOL:DISULFIDE INTERCHANGE PROTEIN DSBE"/>
    <property type="match status" value="1"/>
</dbReference>
<feature type="signal peptide" evidence="5">
    <location>
        <begin position="1"/>
        <end position="17"/>
    </location>
</feature>
<comment type="subcellular location">
    <subcellularLocation>
        <location evidence="1">Cell envelope</location>
    </subcellularLocation>
</comment>
<keyword evidence="2" id="KW-0201">Cytochrome c-type biogenesis</keyword>
<sequence>MKKLLTLLLLTVSSIYAQNKEFTFSAIIKNPNSDSLVIRSKSMQKVIKADKKGNFKDSFSLTTGLYQLYDGKEYSVLYLDNSYDLDMTVAADSFDKTIHFTGKGAAENNFLAKKMLADQVFISGLDDLPNEPNAAQKIVDDRARELRSALENPEIGETFKNLMITVLTQEKKQLEAMAKRAQEAQKMKGKPSPLFTYENHKGGTTSLKDFRGKYVYIDVWATWCGPCRKEIPYLQKIEKKYHDKDIVFVSISVDKEKDHTKWKKFVDKEALGGVQLIADKDWKSDFIAAYDIHSIPRFLLIDPKGNVVRSDAARPSDPALQELLDKLLK</sequence>
<dbReference type="KEGG" id="fat:DVK85_04555"/>